<comment type="subunit">
    <text evidence="3">Homotrimer.</text>
</comment>
<sequence>MSAFTPEQILDLVTNHPIVPVFYHPDSAHAQSIVKACYDGGLRVFEFTNRGAMALPVFTDLVKYVRANCPDMAMGIGTILTPADTELFLDAGADFVVQPVTTAAVGDVCRERGVSWVPAGSTLNELYQATLLGASLVKVFPGNVVGPGFIKAIKGPMPGLKLMVTGGVEPTTDSLTAWFQAGVTAVGIGSQLFSGQNLTPEALQERVAALVQHVSSFTTKAA</sequence>
<dbReference type="SUPFAM" id="SSF51569">
    <property type="entry name" value="Aldolase"/>
    <property type="match status" value="1"/>
</dbReference>
<keyword evidence="4" id="KW-0456">Lyase</keyword>
<evidence type="ECO:0000256" key="5">
    <source>
        <dbReference type="ARBA" id="ARBA00023277"/>
    </source>
</evidence>
<evidence type="ECO:0000313" key="7">
    <source>
        <dbReference type="Proteomes" id="UP000219452"/>
    </source>
</evidence>
<reference evidence="7" key="1">
    <citation type="submission" date="2017-09" db="EMBL/GenBank/DDBJ databases">
        <authorList>
            <person name="Varghese N."/>
            <person name="Submissions S."/>
        </authorList>
    </citation>
    <scope>NUCLEOTIDE SEQUENCE [LARGE SCALE GENOMIC DNA]</scope>
    <source>
        <strain evidence="7">DSM 29961</strain>
    </source>
</reference>
<dbReference type="EMBL" id="OCNH01000001">
    <property type="protein sequence ID" value="SOD80002.1"/>
    <property type="molecule type" value="Genomic_DNA"/>
</dbReference>
<evidence type="ECO:0000256" key="4">
    <source>
        <dbReference type="ARBA" id="ARBA00023239"/>
    </source>
</evidence>
<protein>
    <submittedName>
        <fullName evidence="6">2-keto-3-deoxy-phosphogluconate aldolase</fullName>
    </submittedName>
</protein>
<dbReference type="PANTHER" id="PTHR30246:SF1">
    <property type="entry name" value="2-DEHYDRO-3-DEOXY-6-PHOSPHOGALACTONATE ALDOLASE-RELATED"/>
    <property type="match status" value="1"/>
</dbReference>
<keyword evidence="5" id="KW-0119">Carbohydrate metabolism</keyword>
<comment type="similarity">
    <text evidence="2">Belongs to the KHG/KDPG aldolase family.</text>
</comment>
<dbReference type="Proteomes" id="UP000219452">
    <property type="component" value="Unassembled WGS sequence"/>
</dbReference>
<dbReference type="AlphaFoldDB" id="A0A286F9X1"/>
<dbReference type="InterPro" id="IPR013785">
    <property type="entry name" value="Aldolase_TIM"/>
</dbReference>
<dbReference type="GO" id="GO:0016829">
    <property type="term" value="F:lyase activity"/>
    <property type="evidence" value="ECO:0007669"/>
    <property type="project" value="UniProtKB-KW"/>
</dbReference>
<gene>
    <name evidence="6" type="ORF">SAMN06269250_1184</name>
</gene>
<dbReference type="OrthoDB" id="9802667at2"/>
<evidence type="ECO:0000313" key="6">
    <source>
        <dbReference type="EMBL" id="SOD80002.1"/>
    </source>
</evidence>
<organism evidence="6 7">
    <name type="scientific">Spirosoma fluviale</name>
    <dbReference type="NCBI Taxonomy" id="1597977"/>
    <lineage>
        <taxon>Bacteria</taxon>
        <taxon>Pseudomonadati</taxon>
        <taxon>Bacteroidota</taxon>
        <taxon>Cytophagia</taxon>
        <taxon>Cytophagales</taxon>
        <taxon>Cytophagaceae</taxon>
        <taxon>Spirosoma</taxon>
    </lineage>
</organism>
<keyword evidence="7" id="KW-1185">Reference proteome</keyword>
<dbReference type="PANTHER" id="PTHR30246">
    <property type="entry name" value="2-KETO-3-DEOXY-6-PHOSPHOGLUCONATE ALDOLASE"/>
    <property type="match status" value="1"/>
</dbReference>
<dbReference type="Pfam" id="PF01081">
    <property type="entry name" value="Aldolase"/>
    <property type="match status" value="1"/>
</dbReference>
<dbReference type="Gene3D" id="3.20.20.70">
    <property type="entry name" value="Aldolase class I"/>
    <property type="match status" value="1"/>
</dbReference>
<proteinExistence type="inferred from homology"/>
<accession>A0A286F9X1</accession>
<name>A0A286F9X1_9BACT</name>
<evidence type="ECO:0000256" key="2">
    <source>
        <dbReference type="ARBA" id="ARBA00006906"/>
    </source>
</evidence>
<comment type="pathway">
    <text evidence="1">Carbohydrate acid metabolism.</text>
</comment>
<evidence type="ECO:0000256" key="1">
    <source>
        <dbReference type="ARBA" id="ARBA00004761"/>
    </source>
</evidence>
<dbReference type="InterPro" id="IPR000887">
    <property type="entry name" value="Aldlse_KDPG_KHG"/>
</dbReference>
<dbReference type="CDD" id="cd00452">
    <property type="entry name" value="KDPG_aldolase"/>
    <property type="match status" value="1"/>
</dbReference>
<dbReference type="RefSeq" id="WP_097124853.1">
    <property type="nucleotide sequence ID" value="NZ_OCNH01000001.1"/>
</dbReference>
<evidence type="ECO:0000256" key="3">
    <source>
        <dbReference type="ARBA" id="ARBA00011233"/>
    </source>
</evidence>